<proteinExistence type="predicted"/>
<dbReference type="EMBL" id="GDID01000344">
    <property type="protein sequence ID" value="JAP96262.1"/>
    <property type="molecule type" value="Transcribed_RNA"/>
</dbReference>
<gene>
    <name evidence="1" type="ORF">TPC1_10458</name>
</gene>
<dbReference type="AlphaFoldDB" id="A0A146KHX8"/>
<feature type="non-terminal residue" evidence="1">
    <location>
        <position position="146"/>
    </location>
</feature>
<accession>A0A146KHX8</accession>
<evidence type="ECO:0000313" key="1">
    <source>
        <dbReference type="EMBL" id="JAP96262.1"/>
    </source>
</evidence>
<organism evidence="1">
    <name type="scientific">Trepomonas sp. PC1</name>
    <dbReference type="NCBI Taxonomy" id="1076344"/>
    <lineage>
        <taxon>Eukaryota</taxon>
        <taxon>Metamonada</taxon>
        <taxon>Diplomonadida</taxon>
        <taxon>Hexamitidae</taxon>
        <taxon>Hexamitinae</taxon>
        <taxon>Trepomonas</taxon>
    </lineage>
</organism>
<name>A0A146KHX8_9EUKA</name>
<protein>
    <submittedName>
        <fullName evidence="1">GCC2 and GCC3 domain containing protein</fullName>
    </submittedName>
</protein>
<reference evidence="1" key="1">
    <citation type="submission" date="2015-07" db="EMBL/GenBank/DDBJ databases">
        <title>Adaptation to a free-living lifestyle via gene acquisitions in the diplomonad Trepomonas sp. PC1.</title>
        <authorList>
            <person name="Xu F."/>
            <person name="Jerlstrom-Hultqvist J."/>
            <person name="Kolisko M."/>
            <person name="Simpson A.G.B."/>
            <person name="Roger A.J."/>
            <person name="Svard S.G."/>
            <person name="Andersson J.O."/>
        </authorList>
    </citation>
    <scope>NUCLEOTIDE SEQUENCE</scope>
    <source>
        <strain evidence="1">PC1</strain>
    </source>
</reference>
<sequence>MILQYVFQSYVIGAYTDYDQQFIQRFEDYVSISTVYIQLSIPWTEDTVVLQQNKNRILSIFNATKQPVIVFDPVLPKQYSDSIDAILLGLCDSYIVNFFQILMEIQAISNDYIPIVLIGSSANLPSSYSANPSKFKQLFQYIVLKA</sequence>